<accession>A0A927EGH2</accession>
<dbReference type="RefSeq" id="WP_191126108.1">
    <property type="nucleotide sequence ID" value="NZ_JACXWY010000048.1"/>
</dbReference>
<comment type="caution">
    <text evidence="1">The sequence shown here is derived from an EMBL/GenBank/DDBJ whole genome shotgun (WGS) entry which is preliminary data.</text>
</comment>
<keyword evidence="2" id="KW-1185">Reference proteome</keyword>
<proteinExistence type="predicted"/>
<evidence type="ECO:0000313" key="2">
    <source>
        <dbReference type="Proteomes" id="UP000619295"/>
    </source>
</evidence>
<protein>
    <submittedName>
        <fullName evidence="1">DUF411 domain-containing protein</fullName>
    </submittedName>
</protein>
<organism evidence="1 2">
    <name type="scientific">Bosea spartocytisi</name>
    <dbReference type="NCBI Taxonomy" id="2773451"/>
    <lineage>
        <taxon>Bacteria</taxon>
        <taxon>Pseudomonadati</taxon>
        <taxon>Pseudomonadota</taxon>
        <taxon>Alphaproteobacteria</taxon>
        <taxon>Hyphomicrobiales</taxon>
        <taxon>Boseaceae</taxon>
        <taxon>Bosea</taxon>
    </lineage>
</organism>
<name>A0A927EGH2_9HYPH</name>
<gene>
    <name evidence="1" type="ORF">IED13_28235</name>
</gene>
<dbReference type="EMBL" id="JACXWY010000048">
    <property type="protein sequence ID" value="MBD3849604.1"/>
    <property type="molecule type" value="Genomic_DNA"/>
</dbReference>
<sequence length="163" mass="17416">MQIDISPTRRALMLGTAQAFTAIVLAKTVAATETLPRMTVTRDPSCGCCGNWVDHIKSAGFPVDVIQVDDVLPLKARLGVPEALMSCHTAEIGGYVIEGHIPAEAVKRLLIERPKAIGIAVPGMPVGSPGMEVSGQTPQPYEIVIFSAGKQHVFARYRGLQQV</sequence>
<dbReference type="Pfam" id="PF04214">
    <property type="entry name" value="DUF411"/>
    <property type="match status" value="1"/>
</dbReference>
<dbReference type="AlphaFoldDB" id="A0A927EGH2"/>
<evidence type="ECO:0000313" key="1">
    <source>
        <dbReference type="EMBL" id="MBD3849604.1"/>
    </source>
</evidence>
<dbReference type="InterPro" id="IPR007332">
    <property type="entry name" value="DUF411"/>
</dbReference>
<dbReference type="Proteomes" id="UP000619295">
    <property type="component" value="Unassembled WGS sequence"/>
</dbReference>
<reference evidence="1" key="1">
    <citation type="submission" date="2020-09" db="EMBL/GenBank/DDBJ databases">
        <title>Bosea spartocytisi sp. nov. a root nodule endophyte of Spartocytisus supranubius in the high mountain ecosystem fo the Teide National Park (Canary Islands, Spain).</title>
        <authorList>
            <person name="Pulido-Suarez L."/>
            <person name="Peix A."/>
            <person name="Igual J.M."/>
            <person name="Socas-Perez N."/>
            <person name="Velazquez E."/>
            <person name="Flores-Felix J.D."/>
            <person name="Leon-Barrios M."/>
        </authorList>
    </citation>
    <scope>NUCLEOTIDE SEQUENCE</scope>
    <source>
        <strain evidence="1">SSUT16</strain>
    </source>
</reference>